<evidence type="ECO:0000256" key="1">
    <source>
        <dbReference type="SAM" id="SignalP"/>
    </source>
</evidence>
<dbReference type="InterPro" id="IPR039987">
    <property type="entry name" value="PGRL1"/>
</dbReference>
<evidence type="ECO:0000313" key="3">
    <source>
        <dbReference type="Proteomes" id="UP001153069"/>
    </source>
</evidence>
<protein>
    <submittedName>
        <fullName evidence="2">PGR5-like protein 1A</fullName>
    </submittedName>
</protein>
<accession>A0A9N8EQ52</accession>
<dbReference type="GO" id="GO:0016730">
    <property type="term" value="F:oxidoreductase activity, acting on iron-sulfur proteins as donors"/>
    <property type="evidence" value="ECO:0007669"/>
    <property type="project" value="InterPro"/>
</dbReference>
<keyword evidence="1" id="KW-0732">Signal</keyword>
<keyword evidence="3" id="KW-1185">Reference proteome</keyword>
<proteinExistence type="predicted"/>
<dbReference type="PANTHER" id="PTHR31032:SF1">
    <property type="entry name" value="PGR5-LIKE PROTEIN 1B, CHLOROPLASTIC"/>
    <property type="match status" value="1"/>
</dbReference>
<evidence type="ECO:0000313" key="2">
    <source>
        <dbReference type="EMBL" id="CAB9524079.1"/>
    </source>
</evidence>
<dbReference type="OrthoDB" id="38589at2759"/>
<feature type="chain" id="PRO_5040199908" evidence="1">
    <location>
        <begin position="17"/>
        <end position="250"/>
    </location>
</feature>
<feature type="signal peptide" evidence="1">
    <location>
        <begin position="1"/>
        <end position="16"/>
    </location>
</feature>
<dbReference type="AlphaFoldDB" id="A0A9N8EQ52"/>
<reference evidence="2" key="1">
    <citation type="submission" date="2020-06" db="EMBL/GenBank/DDBJ databases">
        <authorList>
            <consortium name="Plant Systems Biology data submission"/>
        </authorList>
    </citation>
    <scope>NUCLEOTIDE SEQUENCE</scope>
    <source>
        <strain evidence="2">D6</strain>
    </source>
</reference>
<dbReference type="GO" id="GO:0009535">
    <property type="term" value="C:chloroplast thylakoid membrane"/>
    <property type="evidence" value="ECO:0007669"/>
    <property type="project" value="InterPro"/>
</dbReference>
<dbReference type="Proteomes" id="UP001153069">
    <property type="component" value="Unassembled WGS sequence"/>
</dbReference>
<organism evidence="2 3">
    <name type="scientific">Seminavis robusta</name>
    <dbReference type="NCBI Taxonomy" id="568900"/>
    <lineage>
        <taxon>Eukaryota</taxon>
        <taxon>Sar</taxon>
        <taxon>Stramenopiles</taxon>
        <taxon>Ochrophyta</taxon>
        <taxon>Bacillariophyta</taxon>
        <taxon>Bacillariophyceae</taxon>
        <taxon>Bacillariophycidae</taxon>
        <taxon>Naviculales</taxon>
        <taxon>Naviculaceae</taxon>
        <taxon>Seminavis</taxon>
    </lineage>
</organism>
<sequence length="250" mass="28261">MTALVALFLLVQPCSAFTTVSLARTGTSARVGIHTRLPSIVDPDLFEDEEEEMLPIARNFVSAKYRRSAREHGREKCNKDDIAELLRSLLPPVTSQELGDEVEKTLEIILQNKENTEESINEENFVEAIVANSYWREARGLVVKELMYFDSLYSFYGTGEALLNDDDYEELKENLTWEGSSVATMNKKEALFVNAVAAAKRGIPIMDDQEYSSLKNDLRKERSWVVSRGQDALEKLGLDTFLGYLHRALA</sequence>
<comment type="caution">
    <text evidence="2">The sequence shown here is derived from an EMBL/GenBank/DDBJ whole genome shotgun (WGS) entry which is preliminary data.</text>
</comment>
<dbReference type="PANTHER" id="PTHR31032">
    <property type="entry name" value="PGR5-LIKE PROTEIN 1B, CHLOROPLASTIC"/>
    <property type="match status" value="1"/>
</dbReference>
<gene>
    <name evidence="2" type="ORF">SEMRO_1491_G277130.1</name>
</gene>
<dbReference type="GO" id="GO:0009773">
    <property type="term" value="P:photosynthetic electron transport in photosystem I"/>
    <property type="evidence" value="ECO:0007669"/>
    <property type="project" value="InterPro"/>
</dbReference>
<name>A0A9N8EQ52_9STRA</name>
<dbReference type="EMBL" id="CAICTM010001489">
    <property type="protein sequence ID" value="CAB9524079.1"/>
    <property type="molecule type" value="Genomic_DNA"/>
</dbReference>